<sequence>MDFFAKFSSTELITVTLTKAIPKFNNLFTFSNSSILVASSQLIALLGSEIKTTYCDSSRLSAQRMYELFLRELGRFQSKSNGFDNPFQLNDETVYVSLESDSDVVDSSAEDESLESELNSPTDYSEAADPQVGWRIDYHYVKELVCGP</sequence>
<feature type="compositionally biased region" description="Acidic residues" evidence="1">
    <location>
        <begin position="102"/>
        <end position="115"/>
    </location>
</feature>
<dbReference type="EMBL" id="BDGU01000181">
    <property type="protein sequence ID" value="GAW04195.1"/>
    <property type="molecule type" value="Genomic_DNA"/>
</dbReference>
<keyword evidence="3" id="KW-1185">Reference proteome</keyword>
<reference evidence="2 3" key="2">
    <citation type="submission" date="2017-02" db="EMBL/GenBank/DDBJ databases">
        <title>A genome survey and senescence transcriptome analysis in Lentinula edodes.</title>
        <authorList>
            <person name="Sakamoto Y."/>
            <person name="Nakade K."/>
            <person name="Sato S."/>
            <person name="Yoshida Y."/>
            <person name="Miyazaki K."/>
            <person name="Natsume S."/>
            <person name="Konno N."/>
        </authorList>
    </citation>
    <scope>NUCLEOTIDE SEQUENCE [LARGE SCALE GENOMIC DNA]</scope>
    <source>
        <strain evidence="2 3">NBRC 111202</strain>
    </source>
</reference>
<protein>
    <submittedName>
        <fullName evidence="2">Uncharacterized protein</fullName>
    </submittedName>
</protein>
<comment type="caution">
    <text evidence="2">The sequence shown here is derived from an EMBL/GenBank/DDBJ whole genome shotgun (WGS) entry which is preliminary data.</text>
</comment>
<gene>
    <name evidence="2" type="ORF">LENED_005971</name>
</gene>
<organism evidence="2 3">
    <name type="scientific">Lentinula edodes</name>
    <name type="common">Shiitake mushroom</name>
    <name type="synonym">Lentinus edodes</name>
    <dbReference type="NCBI Taxonomy" id="5353"/>
    <lineage>
        <taxon>Eukaryota</taxon>
        <taxon>Fungi</taxon>
        <taxon>Dikarya</taxon>
        <taxon>Basidiomycota</taxon>
        <taxon>Agaricomycotina</taxon>
        <taxon>Agaricomycetes</taxon>
        <taxon>Agaricomycetidae</taxon>
        <taxon>Agaricales</taxon>
        <taxon>Marasmiineae</taxon>
        <taxon>Omphalotaceae</taxon>
        <taxon>Lentinula</taxon>
    </lineage>
</organism>
<reference evidence="2 3" key="1">
    <citation type="submission" date="2016-08" db="EMBL/GenBank/DDBJ databases">
        <authorList>
            <consortium name="Lentinula edodes genome sequencing consortium"/>
            <person name="Sakamoto Y."/>
            <person name="Nakade K."/>
            <person name="Sato S."/>
            <person name="Yoshida Y."/>
            <person name="Miyazaki K."/>
            <person name="Natsume S."/>
            <person name="Konno N."/>
        </authorList>
    </citation>
    <scope>NUCLEOTIDE SEQUENCE [LARGE SCALE GENOMIC DNA]</scope>
    <source>
        <strain evidence="2 3">NBRC 111202</strain>
    </source>
</reference>
<evidence type="ECO:0000313" key="2">
    <source>
        <dbReference type="EMBL" id="GAW04195.1"/>
    </source>
</evidence>
<accession>A0A1Q3EAD7</accession>
<evidence type="ECO:0000313" key="3">
    <source>
        <dbReference type="Proteomes" id="UP000188533"/>
    </source>
</evidence>
<proteinExistence type="predicted"/>
<feature type="region of interest" description="Disordered" evidence="1">
    <location>
        <begin position="102"/>
        <end position="127"/>
    </location>
</feature>
<name>A0A1Q3EAD7_LENED</name>
<dbReference type="AlphaFoldDB" id="A0A1Q3EAD7"/>
<dbReference type="Proteomes" id="UP000188533">
    <property type="component" value="Unassembled WGS sequence"/>
</dbReference>
<evidence type="ECO:0000256" key="1">
    <source>
        <dbReference type="SAM" id="MobiDB-lite"/>
    </source>
</evidence>